<dbReference type="Proteomes" id="UP001234297">
    <property type="component" value="Chromosome 5"/>
</dbReference>
<keyword evidence="2" id="KW-1185">Reference proteome</keyword>
<organism evidence="1 2">
    <name type="scientific">Persea americana</name>
    <name type="common">Avocado</name>
    <dbReference type="NCBI Taxonomy" id="3435"/>
    <lineage>
        <taxon>Eukaryota</taxon>
        <taxon>Viridiplantae</taxon>
        <taxon>Streptophyta</taxon>
        <taxon>Embryophyta</taxon>
        <taxon>Tracheophyta</taxon>
        <taxon>Spermatophyta</taxon>
        <taxon>Magnoliopsida</taxon>
        <taxon>Magnoliidae</taxon>
        <taxon>Laurales</taxon>
        <taxon>Lauraceae</taxon>
        <taxon>Persea</taxon>
    </lineage>
</organism>
<protein>
    <submittedName>
        <fullName evidence="1">Uncharacterized protein</fullName>
    </submittedName>
</protein>
<proteinExistence type="predicted"/>
<gene>
    <name evidence="1" type="ORF">MRB53_018141</name>
</gene>
<accession>A0ACC2M8G0</accession>
<name>A0ACC2M8G0_PERAE</name>
<evidence type="ECO:0000313" key="2">
    <source>
        <dbReference type="Proteomes" id="UP001234297"/>
    </source>
</evidence>
<sequence length="157" mass="16927">MKLYEFGIISGLLMLIMAQIRSFHSLRHINLISLILALAYSACATAGAVHIGSSSKAPRKDYSLSSDGSNRLFGIFNAIAIIATTYGNGIIPEIQATLAPPVNGKMFKGLSICYAVVITTFFSVAISGYWAFENQASATVLSKFLIDESLLCQNGFY</sequence>
<evidence type="ECO:0000313" key="1">
    <source>
        <dbReference type="EMBL" id="KAJ8641447.1"/>
    </source>
</evidence>
<reference evidence="1 2" key="1">
    <citation type="journal article" date="2022" name="Hortic Res">
        <title>A haplotype resolved chromosomal level avocado genome allows analysis of novel avocado genes.</title>
        <authorList>
            <person name="Nath O."/>
            <person name="Fletcher S.J."/>
            <person name="Hayward A."/>
            <person name="Shaw L.M."/>
            <person name="Masouleh A.K."/>
            <person name="Furtado A."/>
            <person name="Henry R.J."/>
            <person name="Mitter N."/>
        </authorList>
    </citation>
    <scope>NUCLEOTIDE SEQUENCE [LARGE SCALE GENOMIC DNA]</scope>
    <source>
        <strain evidence="2">cv. Hass</strain>
    </source>
</reference>
<comment type="caution">
    <text evidence="1">The sequence shown here is derived from an EMBL/GenBank/DDBJ whole genome shotgun (WGS) entry which is preliminary data.</text>
</comment>
<dbReference type="EMBL" id="CM056813">
    <property type="protein sequence ID" value="KAJ8641447.1"/>
    <property type="molecule type" value="Genomic_DNA"/>
</dbReference>